<evidence type="ECO:0000256" key="1">
    <source>
        <dbReference type="ARBA" id="ARBA00004370"/>
    </source>
</evidence>
<accession>A0A8S4P785</accession>
<name>A0A8S4P785_OWEFU</name>
<comment type="caution">
    <text evidence="8">The sequence shown here is derived from an EMBL/GenBank/DDBJ whole genome shotgun (WGS) entry which is preliminary data.</text>
</comment>
<keyword evidence="9" id="KW-1185">Reference proteome</keyword>
<comment type="subcellular location">
    <subcellularLocation>
        <location evidence="1">Membrane</location>
    </subcellularLocation>
</comment>
<protein>
    <recommendedName>
        <fullName evidence="10">Protein odr-4 homolog</fullName>
    </recommendedName>
</protein>
<sequence>MGRTIVAEEAIDVYINSLYAKNPWLIGLVVGQVTPQKDYVVQLIKSPPQGTDDDTKRKGKMTKPNSLENIDEQWIAMHAKQVLRMLPGGLDILGVFALGTSDMLKSAQAKLRQTVFAVHRAVCKSQQVLTTDSQSTDRVILHICSTTRKSTCRTIDVADNKSTLKPAEWKLQAFLDRWHVLHTKVGLNLNIPVQKNSTQNINKQLQSGIKPFCTGIWSCMGTIGNQILDTSSALDTSSPPKKTKQKSSQVSTERSSFNVGLLLKHRKSADKPGITRTECGAMMSLRGTMTCRGYVHNKATVGEALQAVKTDVLRSLAARCELLAEEVGQTEEDQDPKVLYETPRRVFSKELDHSLSYCDYVFPDETSQDILERFSELLDTNMTEEQLDLMEELLPSDDDLVKPEKRRREVSTSSSQKSLSSTSKSFNMEIGAVIGAAIATIAAGVSYMYLGAE</sequence>
<reference evidence="8" key="1">
    <citation type="submission" date="2022-03" db="EMBL/GenBank/DDBJ databases">
        <authorList>
            <person name="Martin C."/>
        </authorList>
    </citation>
    <scope>NUCLEOTIDE SEQUENCE</scope>
</reference>
<keyword evidence="3 7" id="KW-0812">Transmembrane</keyword>
<evidence type="ECO:0000313" key="9">
    <source>
        <dbReference type="Proteomes" id="UP000749559"/>
    </source>
</evidence>
<gene>
    <name evidence="8" type="ORF">OFUS_LOCUS12974</name>
</gene>
<dbReference type="AlphaFoldDB" id="A0A8S4P785"/>
<proteinExistence type="inferred from homology"/>
<dbReference type="GO" id="GO:0016020">
    <property type="term" value="C:membrane"/>
    <property type="evidence" value="ECO:0007669"/>
    <property type="project" value="UniProtKB-SubCell"/>
</dbReference>
<dbReference type="Pfam" id="PF14778">
    <property type="entry name" value="ODR4-like"/>
    <property type="match status" value="1"/>
</dbReference>
<dbReference type="OrthoDB" id="21458at2759"/>
<dbReference type="PANTHER" id="PTHR33966">
    <property type="entry name" value="PROTEIN ODR-4 HOMOLOG"/>
    <property type="match status" value="1"/>
</dbReference>
<evidence type="ECO:0000313" key="8">
    <source>
        <dbReference type="EMBL" id="CAH1787225.1"/>
    </source>
</evidence>
<feature type="region of interest" description="Disordered" evidence="6">
    <location>
        <begin position="231"/>
        <end position="253"/>
    </location>
</feature>
<feature type="transmembrane region" description="Helical" evidence="7">
    <location>
        <begin position="430"/>
        <end position="450"/>
    </location>
</feature>
<evidence type="ECO:0008006" key="10">
    <source>
        <dbReference type="Google" id="ProtNLM"/>
    </source>
</evidence>
<dbReference type="InterPro" id="IPR029454">
    <property type="entry name" value="ODR-4-like"/>
</dbReference>
<evidence type="ECO:0000256" key="5">
    <source>
        <dbReference type="ARBA" id="ARBA00023136"/>
    </source>
</evidence>
<keyword evidence="4 7" id="KW-1133">Transmembrane helix</keyword>
<evidence type="ECO:0000256" key="2">
    <source>
        <dbReference type="ARBA" id="ARBA00010131"/>
    </source>
</evidence>
<comment type="similarity">
    <text evidence="2">Belongs to the ODR-4 family.</text>
</comment>
<dbReference type="GO" id="GO:0012505">
    <property type="term" value="C:endomembrane system"/>
    <property type="evidence" value="ECO:0007669"/>
    <property type="project" value="TreeGrafter"/>
</dbReference>
<organism evidence="8 9">
    <name type="scientific">Owenia fusiformis</name>
    <name type="common">Polychaete worm</name>
    <dbReference type="NCBI Taxonomy" id="6347"/>
    <lineage>
        <taxon>Eukaryota</taxon>
        <taxon>Metazoa</taxon>
        <taxon>Spiralia</taxon>
        <taxon>Lophotrochozoa</taxon>
        <taxon>Annelida</taxon>
        <taxon>Polychaeta</taxon>
        <taxon>Sedentaria</taxon>
        <taxon>Canalipalpata</taxon>
        <taxon>Sabellida</taxon>
        <taxon>Oweniida</taxon>
        <taxon>Oweniidae</taxon>
        <taxon>Owenia</taxon>
    </lineage>
</organism>
<dbReference type="GO" id="GO:0008104">
    <property type="term" value="P:intracellular protein localization"/>
    <property type="evidence" value="ECO:0007669"/>
    <property type="project" value="TreeGrafter"/>
</dbReference>
<dbReference type="EMBL" id="CAIIXF020000006">
    <property type="protein sequence ID" value="CAH1787225.1"/>
    <property type="molecule type" value="Genomic_DNA"/>
</dbReference>
<evidence type="ECO:0000256" key="7">
    <source>
        <dbReference type="SAM" id="Phobius"/>
    </source>
</evidence>
<dbReference type="PANTHER" id="PTHR33966:SF1">
    <property type="entry name" value="PROTEIN ODR-4 HOMOLOG"/>
    <property type="match status" value="1"/>
</dbReference>
<dbReference type="Proteomes" id="UP000749559">
    <property type="component" value="Unassembled WGS sequence"/>
</dbReference>
<evidence type="ECO:0000256" key="6">
    <source>
        <dbReference type="SAM" id="MobiDB-lite"/>
    </source>
</evidence>
<evidence type="ECO:0000256" key="3">
    <source>
        <dbReference type="ARBA" id="ARBA00022692"/>
    </source>
</evidence>
<evidence type="ECO:0000256" key="4">
    <source>
        <dbReference type="ARBA" id="ARBA00022989"/>
    </source>
</evidence>
<keyword evidence="5 7" id="KW-0472">Membrane</keyword>